<keyword evidence="4" id="KW-1185">Reference proteome</keyword>
<sequence length="586" mass="65173">MAAIARPAVLGQWESMETSFEVPTPREYSPKNRDVSASRSNHHGANPSSSVRDLPQLTRVASSLVPVQGLAVSLKMPPDLLAVLCNVDVLVIGAGPTGLGAAKRLQQLNSATWMIIDANETPGGLASTDVTPEGFLFDVGGHVIFSHYKYFDDCLHEALPKTEDWYEHQRVSYVRYQGRWVPYPFQNNISVLPKEEQVQCIESLIDAALEARTRPPSDKPQNFDIWNTRNVGQRLNEIFMRPYNFKVWAMAPSKMNATWIGERVAAPNLKLLTSNVILNKVAGNWGPNATFKFPANGGTGGIWIAVANTIAEEKTRFGEHGTVVKVDAEAKKVYLKDGTIVHYGSLISTMAVDYLAEAMADTALQQLCKPLFYSSTNVIGVGIRGTRPERIGDKCWLYFPEDNCPFYRATIFSNYSPNNQPQQKVKLPTKQLTNGQKPASSDAQEGPYWSIMLEVSESQYKPVNHDILLGDCIQGLINTTLLQPEDEIVSTYVRRFDHGYPTPSLERNGALNEILPYLQQKDILSRGRFGSWKYEVGNQDHSFMLGVEAVDHIVSGAVELTLAYPDFVNGRANTERRLSSMKTVTQ</sequence>
<dbReference type="InterPro" id="IPR002937">
    <property type="entry name" value="Amino_oxidase"/>
</dbReference>
<dbReference type="AlphaFoldDB" id="A0A401L180"/>
<evidence type="ECO:0000313" key="3">
    <source>
        <dbReference type="EMBL" id="GCB25261.1"/>
    </source>
</evidence>
<feature type="region of interest" description="Disordered" evidence="1">
    <location>
        <begin position="20"/>
        <end position="52"/>
    </location>
</feature>
<proteinExistence type="predicted"/>
<evidence type="ECO:0000313" key="4">
    <source>
        <dbReference type="Proteomes" id="UP000286921"/>
    </source>
</evidence>
<dbReference type="Pfam" id="PF01593">
    <property type="entry name" value="Amino_oxidase"/>
    <property type="match status" value="1"/>
</dbReference>
<dbReference type="Gene3D" id="3.50.50.60">
    <property type="entry name" value="FAD/NAD(P)-binding domain"/>
    <property type="match status" value="1"/>
</dbReference>
<comment type="caution">
    <text evidence="3">The sequence shown here is derived from an EMBL/GenBank/DDBJ whole genome shotgun (WGS) entry which is preliminary data.</text>
</comment>
<dbReference type="SUPFAM" id="SSF51971">
    <property type="entry name" value="Nucleotide-binding domain"/>
    <property type="match status" value="1"/>
</dbReference>
<evidence type="ECO:0000256" key="1">
    <source>
        <dbReference type="SAM" id="MobiDB-lite"/>
    </source>
</evidence>
<protein>
    <recommendedName>
        <fullName evidence="2">Amine oxidase domain-containing protein</fullName>
    </recommendedName>
</protein>
<dbReference type="EMBL" id="BDHI01000021">
    <property type="protein sequence ID" value="GCB25261.1"/>
    <property type="molecule type" value="Genomic_DNA"/>
</dbReference>
<dbReference type="InterPro" id="IPR036188">
    <property type="entry name" value="FAD/NAD-bd_sf"/>
</dbReference>
<feature type="compositionally biased region" description="Polar residues" evidence="1">
    <location>
        <begin position="430"/>
        <end position="443"/>
    </location>
</feature>
<dbReference type="STRING" id="105351.A0A401L180"/>
<dbReference type="Proteomes" id="UP000286921">
    <property type="component" value="Unassembled WGS sequence"/>
</dbReference>
<feature type="domain" description="Amine oxidase" evidence="2">
    <location>
        <begin position="97"/>
        <end position="381"/>
    </location>
</feature>
<dbReference type="PANTHER" id="PTHR43734:SF4">
    <property type="entry name" value="AMINE OXIDASE DOMAIN-CONTAINING PROTEIN"/>
    <property type="match status" value="1"/>
</dbReference>
<gene>
    <name evidence="3" type="ORF">AAWM_08146</name>
</gene>
<name>A0A401L180_ASPAW</name>
<evidence type="ECO:0000259" key="2">
    <source>
        <dbReference type="Pfam" id="PF01593"/>
    </source>
</evidence>
<reference evidence="3 4" key="1">
    <citation type="submission" date="2016-09" db="EMBL/GenBank/DDBJ databases">
        <title>Aspergillus awamori IFM 58123T.</title>
        <authorList>
            <person name="Kusuya Y."/>
            <person name="Shimizu M."/>
            <person name="Takahashi H."/>
            <person name="Yaguchi T."/>
        </authorList>
    </citation>
    <scope>NUCLEOTIDE SEQUENCE [LARGE SCALE GENOMIC DNA]</scope>
    <source>
        <strain evidence="3 4">IFM 58123</strain>
    </source>
</reference>
<feature type="region of interest" description="Disordered" evidence="1">
    <location>
        <begin position="419"/>
        <end position="444"/>
    </location>
</feature>
<dbReference type="PANTHER" id="PTHR43734">
    <property type="entry name" value="PHYTOENE DESATURASE"/>
    <property type="match status" value="1"/>
</dbReference>
<organism evidence="3 4">
    <name type="scientific">Aspergillus awamori</name>
    <name type="common">Black koji mold</name>
    <dbReference type="NCBI Taxonomy" id="105351"/>
    <lineage>
        <taxon>Eukaryota</taxon>
        <taxon>Fungi</taxon>
        <taxon>Dikarya</taxon>
        <taxon>Ascomycota</taxon>
        <taxon>Pezizomycotina</taxon>
        <taxon>Eurotiomycetes</taxon>
        <taxon>Eurotiomycetidae</taxon>
        <taxon>Eurotiales</taxon>
        <taxon>Aspergillaceae</taxon>
        <taxon>Aspergillus</taxon>
    </lineage>
</organism>
<dbReference type="FunFam" id="3.50.50.60:FF:000220">
    <property type="entry name" value="UDP-galactopyranose mutase"/>
    <property type="match status" value="1"/>
</dbReference>
<accession>A0A401L180</accession>
<dbReference type="GO" id="GO:0016491">
    <property type="term" value="F:oxidoreductase activity"/>
    <property type="evidence" value="ECO:0007669"/>
    <property type="project" value="InterPro"/>
</dbReference>